<dbReference type="Pfam" id="PF22422">
    <property type="entry name" value="MGH1-like_GH"/>
    <property type="match status" value="2"/>
</dbReference>
<sequence>MGQMNQEQIRQQQAREGKAPWHKFGPYVSDRQWGTVREDYSPDGNAWAYTTHDMARSLAYRWGEEGIGGICDDQQLLCLALGFWNGQDPILKERFFGLSGIEGNHGEDVKEVYYYLDNTPTHSYMEMLYKYPQHAFPYEWLVQENARRGRQKPEFELQDTSIFRQDRYFDIRLEYAKADPKDLLLLITVHNHGASEAPLHILPQLWFRNTWSWGYEAYKPELSATEDGHIRISHISLPALQLYCEQTAEQAAALLFCDNETNTERLYQSANTSAYYKDGIQDYVTRGTPETVNPAQTGTKAAAHYCVMVPPGESRMVRVRLAAPGLTEPFQDFAEIMHLRASEADAYYHDLHTEHASPDARLIQRQALAGMLWSKQFYYYDVSQWLDGDPAQPAPPPERQEGRNSKWRHLNNADIISMPDKWEYPWYAAWDLAFHTIALALVDADFAKKQLLLLTQDWYMQPNGQLPAYEWKLEDVNPPVQAYAAWRVYKMERKQEGKGDTVFLEKIFHRLLINFTWWVNRKDHDNRNLFQGGFLGLDNIGVFDRSASLPDGALMEQADATSWMAMFALNMMRISLELAKANPVYQEMASKFFEHFLYIAEAMTNVDEQHIDLWDEEDEFYYDVLKTSDDERIPLKVRSMVGLIPLFAVEVLDESTLQEVPHFVKRLNWFLDHRPNLARLVSRWQEPNSGQLHLLSLLRGHRMKMLLRRMLDEAEFLSEFGVRSLSRYHEQNPYVFQHKGSRSFTVAYEPGESSTDLFGGNSNWRGPIWFPVNFLLIESLQRFHYYYGDDFQVEYPTGSGHYSTLLQISEALTERLTKLFLRNEQGFRPALGEDKHLQTGPHCRDNLLFHEYFHAETGKGLGASHQTGWTGLIAKLLPHKHGN</sequence>
<keyword evidence="3" id="KW-1185">Reference proteome</keyword>
<proteinExistence type="predicted"/>
<dbReference type="RefSeq" id="WP_394340102.1">
    <property type="nucleotide sequence ID" value="NZ_FYEW01000001.1"/>
</dbReference>
<dbReference type="Gene3D" id="1.50.10.10">
    <property type="match status" value="1"/>
</dbReference>
<dbReference type="InterPro" id="IPR008928">
    <property type="entry name" value="6-hairpin_glycosidase_sf"/>
</dbReference>
<reference evidence="3" key="1">
    <citation type="submission" date="2017-06" db="EMBL/GenBank/DDBJ databases">
        <authorList>
            <person name="Varghese N."/>
            <person name="Submissions S."/>
        </authorList>
    </citation>
    <scope>NUCLEOTIDE SEQUENCE [LARGE SCALE GENOMIC DNA]</scope>
    <source>
        <strain evidence="3">DSM 11116</strain>
    </source>
</reference>
<name>A0A212T2Y6_9BACT</name>
<dbReference type="InterPro" id="IPR012341">
    <property type="entry name" value="6hp_glycosidase-like_sf"/>
</dbReference>
<dbReference type="GO" id="GO:0009311">
    <property type="term" value="P:oligosaccharide metabolic process"/>
    <property type="evidence" value="ECO:0007669"/>
    <property type="project" value="InterPro"/>
</dbReference>
<evidence type="ECO:0000259" key="1">
    <source>
        <dbReference type="Pfam" id="PF22422"/>
    </source>
</evidence>
<feature type="domain" description="Mannosylglycerate hydrolase MGH1-like glycoside hydrolase" evidence="1">
    <location>
        <begin position="424"/>
        <end position="655"/>
    </location>
</feature>
<dbReference type="PANTHER" id="PTHR10412">
    <property type="entry name" value="MANNOSYL-OLIGOSACCHARIDE GLUCOSIDASE"/>
    <property type="match status" value="1"/>
</dbReference>
<dbReference type="GO" id="GO:0004573">
    <property type="term" value="F:Glc3Man9GlcNAc2 oligosaccharide glucosidase activity"/>
    <property type="evidence" value="ECO:0007669"/>
    <property type="project" value="InterPro"/>
</dbReference>
<dbReference type="SUPFAM" id="SSF48208">
    <property type="entry name" value="Six-hairpin glycosidases"/>
    <property type="match status" value="1"/>
</dbReference>
<dbReference type="InterPro" id="IPR004888">
    <property type="entry name" value="Glycoside_hydrolase_63"/>
</dbReference>
<gene>
    <name evidence="2" type="ORF">SAMN06265337_0247</name>
</gene>
<evidence type="ECO:0000313" key="3">
    <source>
        <dbReference type="Proteomes" id="UP000198131"/>
    </source>
</evidence>
<organism evidence="2 3">
    <name type="scientific">Hymenobacter gelipurpurascens</name>
    <dbReference type="NCBI Taxonomy" id="89968"/>
    <lineage>
        <taxon>Bacteria</taxon>
        <taxon>Pseudomonadati</taxon>
        <taxon>Bacteroidota</taxon>
        <taxon>Cytophagia</taxon>
        <taxon>Cytophagales</taxon>
        <taxon>Hymenobacteraceae</taxon>
        <taxon>Hymenobacter</taxon>
    </lineage>
</organism>
<dbReference type="Proteomes" id="UP000198131">
    <property type="component" value="Unassembled WGS sequence"/>
</dbReference>
<dbReference type="AlphaFoldDB" id="A0A212T2Y6"/>
<accession>A0A212T2Y6</accession>
<dbReference type="EMBL" id="FYEW01000001">
    <property type="protein sequence ID" value="SNC60379.1"/>
    <property type="molecule type" value="Genomic_DNA"/>
</dbReference>
<feature type="domain" description="Mannosylglycerate hydrolase MGH1-like glycoside hydrolase" evidence="1">
    <location>
        <begin position="697"/>
        <end position="867"/>
    </location>
</feature>
<evidence type="ECO:0000313" key="2">
    <source>
        <dbReference type="EMBL" id="SNC60379.1"/>
    </source>
</evidence>
<dbReference type="PANTHER" id="PTHR10412:SF10">
    <property type="entry name" value="GLYCOSYL HYDROLASE FAMILY 63 C-TERMINAL DOMAIN-CONTAINING PROTEIN"/>
    <property type="match status" value="1"/>
</dbReference>
<keyword evidence="2" id="KW-0378">Hydrolase</keyword>
<protein>
    <submittedName>
        <fullName evidence="2">Glycosyl hydrolase family 63 C-terminal domain-containing protein</fullName>
    </submittedName>
</protein>
<dbReference type="InterPro" id="IPR054491">
    <property type="entry name" value="MGH1-like_GH"/>
</dbReference>